<protein>
    <submittedName>
        <fullName evidence="1">Uncharacterized protein</fullName>
    </submittedName>
</protein>
<comment type="caution">
    <text evidence="1">The sequence shown here is derived from an EMBL/GenBank/DDBJ whole genome shotgun (WGS) entry which is preliminary data.</text>
</comment>
<dbReference type="RefSeq" id="WP_230037270.1">
    <property type="nucleotide sequence ID" value="NZ_JAJJMM010000001.1"/>
</dbReference>
<keyword evidence="2" id="KW-1185">Reference proteome</keyword>
<sequence length="126" mass="15165">MVRKIILRVLLFFLCLFVFMAWTLYLVEIEDHYGDLQEIYFDSKTGDIIINKQTEEFGIISKNWKRADVITKKNDTLDLYDIIYVNQKENKYEVFRSKKELKIEELSFEKIVTLKKDNSLRTIIKN</sequence>
<evidence type="ECO:0000313" key="2">
    <source>
        <dbReference type="Proteomes" id="UP001430679"/>
    </source>
</evidence>
<accession>A0ABS8MHC4</accession>
<dbReference type="Proteomes" id="UP001430679">
    <property type="component" value="Unassembled WGS sequence"/>
</dbReference>
<organism evidence="1 2">
    <name type="scientific">Flavobacterium piscisymbiosum</name>
    <dbReference type="NCBI Taxonomy" id="2893753"/>
    <lineage>
        <taxon>Bacteria</taxon>
        <taxon>Pseudomonadati</taxon>
        <taxon>Bacteroidota</taxon>
        <taxon>Flavobacteriia</taxon>
        <taxon>Flavobacteriales</taxon>
        <taxon>Flavobacteriaceae</taxon>
        <taxon>Flavobacterium</taxon>
    </lineage>
</organism>
<dbReference type="EMBL" id="JAJJMM010000001">
    <property type="protein sequence ID" value="MCC9064366.1"/>
    <property type="molecule type" value="Genomic_DNA"/>
</dbReference>
<reference evidence="1" key="1">
    <citation type="submission" date="2021-11" db="EMBL/GenBank/DDBJ databases">
        <title>Description of novel Flavobacterium species.</title>
        <authorList>
            <person name="Saticioglu I.B."/>
            <person name="Ay H."/>
            <person name="Altun S."/>
            <person name="Duman M."/>
        </authorList>
    </citation>
    <scope>NUCLEOTIDE SEQUENCE</scope>
    <source>
        <strain evidence="1">F-30</strain>
    </source>
</reference>
<name>A0ABS8MHC4_9FLAO</name>
<proteinExistence type="predicted"/>
<gene>
    <name evidence="1" type="ORF">LNP81_15295</name>
</gene>
<evidence type="ECO:0000313" key="1">
    <source>
        <dbReference type="EMBL" id="MCC9064366.1"/>
    </source>
</evidence>